<dbReference type="InterPro" id="IPR001867">
    <property type="entry name" value="OmpR/PhoB-type_DNA-bd"/>
</dbReference>
<dbReference type="RefSeq" id="WP_322498576.1">
    <property type="nucleotide sequence ID" value="NZ_JARGYU010000001.1"/>
</dbReference>
<dbReference type="AlphaFoldDB" id="A0AAE4VJH1"/>
<reference evidence="8" key="1">
    <citation type="submission" date="2023-02" db="EMBL/GenBank/DDBJ databases">
        <title>Host association and intracellularity evolved multiple times independently in the Rickettsiales.</title>
        <authorList>
            <person name="Castelli M."/>
            <person name="Nardi T."/>
            <person name="Gammuto L."/>
            <person name="Bellinzona G."/>
            <person name="Sabaneyeva E."/>
            <person name="Potekhin A."/>
            <person name="Serra V."/>
            <person name="Petroni G."/>
            <person name="Sassera D."/>
        </authorList>
    </citation>
    <scope>NUCLEOTIDE SEQUENCE</scope>
    <source>
        <strain evidence="8">USBL-36I1</strain>
    </source>
</reference>
<dbReference type="SMART" id="SM00448">
    <property type="entry name" value="REC"/>
    <property type="match status" value="1"/>
</dbReference>
<evidence type="ECO:0000256" key="3">
    <source>
        <dbReference type="ARBA" id="ARBA00023125"/>
    </source>
</evidence>
<feature type="domain" description="OmpR/PhoB-type" evidence="7">
    <location>
        <begin position="134"/>
        <end position="234"/>
    </location>
</feature>
<keyword evidence="9" id="KW-1185">Reference proteome</keyword>
<dbReference type="InterPro" id="IPR016032">
    <property type="entry name" value="Sig_transdc_resp-reg_C-effctor"/>
</dbReference>
<evidence type="ECO:0000256" key="4">
    <source>
        <dbReference type="PROSITE-ProRule" id="PRU00169"/>
    </source>
</evidence>
<dbReference type="GO" id="GO:0000156">
    <property type="term" value="F:phosphorelay response regulator activity"/>
    <property type="evidence" value="ECO:0007669"/>
    <property type="project" value="TreeGrafter"/>
</dbReference>
<dbReference type="PROSITE" id="PS51755">
    <property type="entry name" value="OMPR_PHOB"/>
    <property type="match status" value="1"/>
</dbReference>
<evidence type="ECO:0000313" key="8">
    <source>
        <dbReference type="EMBL" id="MDZ5761155.1"/>
    </source>
</evidence>
<dbReference type="GO" id="GO:0000976">
    <property type="term" value="F:transcription cis-regulatory region binding"/>
    <property type="evidence" value="ECO:0007669"/>
    <property type="project" value="TreeGrafter"/>
</dbReference>
<dbReference type="Proteomes" id="UP001289135">
    <property type="component" value="Unassembled WGS sequence"/>
</dbReference>
<accession>A0AAE4VJH1</accession>
<dbReference type="GO" id="GO:0032993">
    <property type="term" value="C:protein-DNA complex"/>
    <property type="evidence" value="ECO:0007669"/>
    <property type="project" value="TreeGrafter"/>
</dbReference>
<dbReference type="PROSITE" id="PS50110">
    <property type="entry name" value="RESPONSE_REGULATORY"/>
    <property type="match status" value="1"/>
</dbReference>
<feature type="domain" description="Response regulatory" evidence="6">
    <location>
        <begin position="9"/>
        <end position="125"/>
    </location>
</feature>
<dbReference type="CDD" id="cd00383">
    <property type="entry name" value="trans_reg_C"/>
    <property type="match status" value="1"/>
</dbReference>
<dbReference type="InterPro" id="IPR001789">
    <property type="entry name" value="Sig_transdc_resp-reg_receiver"/>
</dbReference>
<keyword evidence="2" id="KW-0902">Two-component regulatory system</keyword>
<evidence type="ECO:0000259" key="6">
    <source>
        <dbReference type="PROSITE" id="PS50110"/>
    </source>
</evidence>
<dbReference type="InterPro" id="IPR011006">
    <property type="entry name" value="CheY-like_superfamily"/>
</dbReference>
<feature type="modified residue" description="4-aspartylphosphate" evidence="4">
    <location>
        <position position="58"/>
    </location>
</feature>
<dbReference type="Pfam" id="PF00072">
    <property type="entry name" value="Response_reg"/>
    <property type="match status" value="1"/>
</dbReference>
<evidence type="ECO:0000256" key="5">
    <source>
        <dbReference type="PROSITE-ProRule" id="PRU01091"/>
    </source>
</evidence>
<evidence type="ECO:0000259" key="7">
    <source>
        <dbReference type="PROSITE" id="PS51755"/>
    </source>
</evidence>
<dbReference type="GO" id="GO:0005829">
    <property type="term" value="C:cytosol"/>
    <property type="evidence" value="ECO:0007669"/>
    <property type="project" value="TreeGrafter"/>
</dbReference>
<dbReference type="Gene3D" id="1.10.10.10">
    <property type="entry name" value="Winged helix-like DNA-binding domain superfamily/Winged helix DNA-binding domain"/>
    <property type="match status" value="1"/>
</dbReference>
<dbReference type="Gene3D" id="3.40.50.2300">
    <property type="match status" value="1"/>
</dbReference>
<dbReference type="SMART" id="SM00862">
    <property type="entry name" value="Trans_reg_C"/>
    <property type="match status" value="1"/>
</dbReference>
<keyword evidence="3 5" id="KW-0238">DNA-binding</keyword>
<name>A0AAE4VJH1_9RICK</name>
<proteinExistence type="predicted"/>
<protein>
    <submittedName>
        <fullName evidence="8">DNA-binding response regulator</fullName>
    </submittedName>
</protein>
<dbReference type="InterPro" id="IPR036388">
    <property type="entry name" value="WH-like_DNA-bd_sf"/>
</dbReference>
<dbReference type="PANTHER" id="PTHR48111">
    <property type="entry name" value="REGULATOR OF RPOS"/>
    <property type="match status" value="1"/>
</dbReference>
<dbReference type="Pfam" id="PF00486">
    <property type="entry name" value="Trans_reg_C"/>
    <property type="match status" value="1"/>
</dbReference>
<keyword evidence="1 4" id="KW-0597">Phosphoprotein</keyword>
<dbReference type="SUPFAM" id="SSF46894">
    <property type="entry name" value="C-terminal effector domain of the bipartite response regulators"/>
    <property type="match status" value="1"/>
</dbReference>
<comment type="caution">
    <text evidence="8">The sequence shown here is derived from an EMBL/GenBank/DDBJ whole genome shotgun (WGS) entry which is preliminary data.</text>
</comment>
<evidence type="ECO:0000256" key="2">
    <source>
        <dbReference type="ARBA" id="ARBA00023012"/>
    </source>
</evidence>
<dbReference type="SUPFAM" id="SSF52172">
    <property type="entry name" value="CheY-like"/>
    <property type="match status" value="1"/>
</dbReference>
<evidence type="ECO:0000256" key="1">
    <source>
        <dbReference type="ARBA" id="ARBA00022553"/>
    </source>
</evidence>
<gene>
    <name evidence="8" type="ORF">Lyticum_00322</name>
</gene>
<sequence length="235" mass="26657">MKTKPLKFTVLLVEDDYSISSIISYILEKEGYKVISISDGGSAVEVACKESPDLILLDWMLPRKSGIDICTELRDIKETSNIPIIIISSKGDSIDKVTGLERGADDYMTKPFSSIELLARIRAVVRRIRPAFGDKKLVFNDIEMDLSSYSVSRSGKNIKLSFIEFQILRLLMESPEKVFSRDDFIIKIWDPNSNVDYRTVDVHITRLRKALIDACPEKGNVIETIRMAGYKLRSI</sequence>
<dbReference type="EMBL" id="JARGYU010000001">
    <property type="protein sequence ID" value="MDZ5761155.1"/>
    <property type="molecule type" value="Genomic_DNA"/>
</dbReference>
<feature type="DNA-binding region" description="OmpR/PhoB-type" evidence="5">
    <location>
        <begin position="134"/>
        <end position="234"/>
    </location>
</feature>
<evidence type="ECO:0000313" key="9">
    <source>
        <dbReference type="Proteomes" id="UP001289135"/>
    </source>
</evidence>
<dbReference type="Gene3D" id="6.10.250.690">
    <property type="match status" value="1"/>
</dbReference>
<dbReference type="PANTHER" id="PTHR48111:SF40">
    <property type="entry name" value="PHOSPHATE REGULON TRANSCRIPTIONAL REGULATORY PROTEIN PHOB"/>
    <property type="match status" value="1"/>
</dbReference>
<dbReference type="GO" id="GO:0006355">
    <property type="term" value="P:regulation of DNA-templated transcription"/>
    <property type="evidence" value="ECO:0007669"/>
    <property type="project" value="InterPro"/>
</dbReference>
<organism evidence="8 9">
    <name type="scientific">Lyticum sinuosum</name>
    <dbReference type="NCBI Taxonomy" id="1332059"/>
    <lineage>
        <taxon>Bacteria</taxon>
        <taxon>Pseudomonadati</taxon>
        <taxon>Pseudomonadota</taxon>
        <taxon>Alphaproteobacteria</taxon>
        <taxon>Rickettsiales</taxon>
        <taxon>Lyticum</taxon>
    </lineage>
</organism>
<dbReference type="InterPro" id="IPR039420">
    <property type="entry name" value="WalR-like"/>
</dbReference>